<dbReference type="SMART" id="SM00324">
    <property type="entry name" value="RhoGAP"/>
    <property type="match status" value="1"/>
</dbReference>
<gene>
    <name evidence="10" type="ORF">MFLAVUS_009543</name>
</gene>
<dbReference type="PROSITE" id="PS50081">
    <property type="entry name" value="ZF_DAG_PE_2"/>
    <property type="match status" value="1"/>
</dbReference>
<dbReference type="PROSITE" id="PS00479">
    <property type="entry name" value="ZF_DAG_PE_1"/>
    <property type="match status" value="1"/>
</dbReference>
<evidence type="ECO:0000256" key="4">
    <source>
        <dbReference type="PROSITE-ProRule" id="PRU00125"/>
    </source>
</evidence>
<evidence type="ECO:0008006" key="12">
    <source>
        <dbReference type="Google" id="ProtNLM"/>
    </source>
</evidence>
<dbReference type="SMART" id="SM00109">
    <property type="entry name" value="C1"/>
    <property type="match status" value="1"/>
</dbReference>
<dbReference type="Pfam" id="PF00620">
    <property type="entry name" value="RhoGAP"/>
    <property type="match status" value="1"/>
</dbReference>
<dbReference type="Pfam" id="PF00130">
    <property type="entry name" value="C1_1"/>
    <property type="match status" value="1"/>
</dbReference>
<evidence type="ECO:0000259" key="8">
    <source>
        <dbReference type="PROSITE" id="PS50081"/>
    </source>
</evidence>
<dbReference type="EMBL" id="BAABUK010000029">
    <property type="protein sequence ID" value="GAA5816021.1"/>
    <property type="molecule type" value="Genomic_DNA"/>
</dbReference>
<dbReference type="Gene3D" id="1.10.555.10">
    <property type="entry name" value="Rho GTPase activation protein"/>
    <property type="match status" value="1"/>
</dbReference>
<dbReference type="CDD" id="cd00159">
    <property type="entry name" value="RhoGAP"/>
    <property type="match status" value="1"/>
</dbReference>
<proteinExistence type="predicted"/>
<dbReference type="Gene3D" id="3.30.60.20">
    <property type="match status" value="1"/>
</dbReference>
<dbReference type="PANTHER" id="PTHR46075">
    <property type="entry name" value="CHIMERIN FAMILY MEMBER"/>
    <property type="match status" value="1"/>
</dbReference>
<evidence type="ECO:0000256" key="2">
    <source>
        <dbReference type="ARBA" id="ARBA00022723"/>
    </source>
</evidence>
<dbReference type="InterPro" id="IPR008936">
    <property type="entry name" value="Rho_GTPase_activation_prot"/>
</dbReference>
<dbReference type="CDD" id="cd20824">
    <property type="entry name" value="C1_SpBZZ1-like"/>
    <property type="match status" value="1"/>
</dbReference>
<reference evidence="10 11" key="1">
    <citation type="submission" date="2024-04" db="EMBL/GenBank/DDBJ databases">
        <title>genome sequences of Mucor flavus KT1a and Helicostylum pulchrum KT1b strains isolated from the surface of a dry-aged beef.</title>
        <authorList>
            <person name="Toyotome T."/>
            <person name="Hosono M."/>
            <person name="Torimaru M."/>
            <person name="Fukuda K."/>
            <person name="Mikami N."/>
        </authorList>
    </citation>
    <scope>NUCLEOTIDE SEQUENCE [LARGE SCALE GENOMIC DNA]</scope>
    <source>
        <strain evidence="10 11">KT1a</strain>
    </source>
</reference>
<sequence>MDGSVIAFGESLFHLNFMCAKCSEPVDCESNLLLLTNGRPVCESCSYCCNACKQVIRDEAIMTGDEAYHADCFQCVSCKKKIDDLVFTQTSKGIHCTPCHEKRRAEKQKRREERGKRQQQKSALNLKELPAIPSPVATSNTPSQINTSRQPRTGLQPSANTANRHTSRLFDPQLVSDYIQTQPRSRNPLDTRTRRPSTDPPTPTRSRSNSVEIPPKLRLADNRLTPSRSEVVSSSKTNSNASPISSSPSSPPLSIGSNSPQTSLHKNVINTSSSFSSSLTKSTSTTTLDISLLPEIPSLNLSFFDNDSNDLLNLTKTLGASISKDIYGSSEDKDKSVAVPGIVKTTENITRASQYLESSLMNEDVHDGSSPPSSPACVSLEEDNINEILRNELENTNAKLSTMQTSYNKIKDASRKALEEFTRAKEEFAKEVALRQQQEYTIVQLKHQLSIAYQSKQMTRPELSVITKEEVERVARIRVELDKTCNELKGYRNMLVQDIDSLVQQKQAGLELNHSLHLEEHQKALVVEIKSLVTDRDQVRVETKSLEDMRDEVLHEMVMLNTKNAELTEMNNDLSRRVTEREREAAAVMAGTSFLYSPSPSLSSELYSPTNMQRKSSEASIVRSIAHTALLQHQLQQQQQPPKVFKLKKKGNMFAKLSGKSNKVDSATSAIYGNTNANSSMSLSMANNESFIDYRQKNNISANSSSSNNNNKQSQENTQHGSHTFLTTSFIRPVKCDACGEKMWGRTELRCQGCTYATHTRCLSHVPQLCYTGGTTSSFENISSELELNNNHRSLFGNDLADQAHYEDRTVPCIIAQCISAVEKRGMDYEGIYRKSGGAAQMRLVHQAFDAEDPLDLEDEEPINDICAITSVLKQYLRELPNPVLPFNLYSQFIEAVSVNVGQEKTNKFFELLSQLPKVNYDTLRLLIRHLSSVQQRHSENLMTTRNLAMVFGPTLMRDVEATRDLVDMSYKNAVIEFLIIESHDLLP</sequence>
<dbReference type="Proteomes" id="UP001473302">
    <property type="component" value="Unassembled WGS sequence"/>
</dbReference>
<dbReference type="PROSITE" id="PS00478">
    <property type="entry name" value="LIM_DOMAIN_1"/>
    <property type="match status" value="1"/>
</dbReference>
<dbReference type="InterPro" id="IPR000198">
    <property type="entry name" value="RhoGAP_dom"/>
</dbReference>
<feature type="domain" description="LIM zinc-binding" evidence="7">
    <location>
        <begin position="47"/>
        <end position="106"/>
    </location>
</feature>
<feature type="compositionally biased region" description="Basic and acidic residues" evidence="6">
    <location>
        <begin position="187"/>
        <end position="197"/>
    </location>
</feature>
<dbReference type="InterPro" id="IPR002219">
    <property type="entry name" value="PKC_DAG/PE"/>
</dbReference>
<feature type="compositionally biased region" description="Basic and acidic residues" evidence="6">
    <location>
        <begin position="102"/>
        <end position="116"/>
    </location>
</feature>
<evidence type="ECO:0000256" key="3">
    <source>
        <dbReference type="ARBA" id="ARBA00022833"/>
    </source>
</evidence>
<dbReference type="InterPro" id="IPR051854">
    <property type="entry name" value="Rho-type_GAP"/>
</dbReference>
<keyword evidence="11" id="KW-1185">Reference proteome</keyword>
<dbReference type="PROSITE" id="PS50023">
    <property type="entry name" value="LIM_DOMAIN_2"/>
    <property type="match status" value="1"/>
</dbReference>
<comment type="caution">
    <text evidence="10">The sequence shown here is derived from an EMBL/GenBank/DDBJ whole genome shotgun (WGS) entry which is preliminary data.</text>
</comment>
<dbReference type="InterPro" id="IPR046349">
    <property type="entry name" value="C1-like_sf"/>
</dbReference>
<evidence type="ECO:0000259" key="9">
    <source>
        <dbReference type="PROSITE" id="PS50238"/>
    </source>
</evidence>
<keyword evidence="5" id="KW-0175">Coiled coil</keyword>
<protein>
    <recommendedName>
        <fullName evidence="12">RhoGAP-domain-containing protein</fullName>
    </recommendedName>
</protein>
<evidence type="ECO:0000313" key="11">
    <source>
        <dbReference type="Proteomes" id="UP001473302"/>
    </source>
</evidence>
<feature type="domain" description="Rho-GAP" evidence="9">
    <location>
        <begin position="798"/>
        <end position="987"/>
    </location>
</feature>
<feature type="compositionally biased region" description="Low complexity" evidence="6">
    <location>
        <begin position="700"/>
        <end position="717"/>
    </location>
</feature>
<evidence type="ECO:0000256" key="5">
    <source>
        <dbReference type="SAM" id="Coils"/>
    </source>
</evidence>
<organism evidence="10 11">
    <name type="scientific">Mucor flavus</name>
    <dbReference type="NCBI Taxonomy" id="439312"/>
    <lineage>
        <taxon>Eukaryota</taxon>
        <taxon>Fungi</taxon>
        <taxon>Fungi incertae sedis</taxon>
        <taxon>Mucoromycota</taxon>
        <taxon>Mucoromycotina</taxon>
        <taxon>Mucoromycetes</taxon>
        <taxon>Mucorales</taxon>
        <taxon>Mucorineae</taxon>
        <taxon>Mucoraceae</taxon>
        <taxon>Mucor</taxon>
    </lineage>
</organism>
<keyword evidence="3 4" id="KW-0862">Zinc</keyword>
<feature type="domain" description="Phorbol-ester/DAG-type" evidence="8">
    <location>
        <begin position="722"/>
        <end position="770"/>
    </location>
</feature>
<accession>A0ABP9ZAA9</accession>
<feature type="region of interest" description="Disordered" evidence="6">
    <location>
        <begin position="102"/>
        <end position="265"/>
    </location>
</feature>
<dbReference type="PANTHER" id="PTHR46075:SF2">
    <property type="entry name" value="RHO GTPASE ACTIVATING PROTEIN AT 5A, ISOFORM A"/>
    <property type="match status" value="1"/>
</dbReference>
<evidence type="ECO:0000256" key="6">
    <source>
        <dbReference type="SAM" id="MobiDB-lite"/>
    </source>
</evidence>
<dbReference type="Pfam" id="PF00412">
    <property type="entry name" value="LIM"/>
    <property type="match status" value="1"/>
</dbReference>
<feature type="coiled-coil region" evidence="5">
    <location>
        <begin position="557"/>
        <end position="584"/>
    </location>
</feature>
<dbReference type="SMART" id="SM00132">
    <property type="entry name" value="LIM"/>
    <property type="match status" value="1"/>
</dbReference>
<dbReference type="SUPFAM" id="SSF57889">
    <property type="entry name" value="Cysteine-rich domain"/>
    <property type="match status" value="1"/>
</dbReference>
<dbReference type="PROSITE" id="PS50238">
    <property type="entry name" value="RHOGAP"/>
    <property type="match status" value="1"/>
</dbReference>
<dbReference type="InterPro" id="IPR001781">
    <property type="entry name" value="Znf_LIM"/>
</dbReference>
<dbReference type="SUPFAM" id="SSF48350">
    <property type="entry name" value="GTPase activation domain, GAP"/>
    <property type="match status" value="1"/>
</dbReference>
<keyword evidence="2 4" id="KW-0479">Metal-binding</keyword>
<keyword evidence="4" id="KW-0440">LIM domain</keyword>
<dbReference type="Gene3D" id="2.10.110.10">
    <property type="entry name" value="Cysteine Rich Protein"/>
    <property type="match status" value="1"/>
</dbReference>
<feature type="compositionally biased region" description="Polar residues" evidence="6">
    <location>
        <begin position="136"/>
        <end position="164"/>
    </location>
</feature>
<name>A0ABP9ZAA9_9FUNG</name>
<evidence type="ECO:0000256" key="1">
    <source>
        <dbReference type="ARBA" id="ARBA00022468"/>
    </source>
</evidence>
<feature type="compositionally biased region" description="Low complexity" evidence="6">
    <location>
        <begin position="233"/>
        <end position="260"/>
    </location>
</feature>
<keyword evidence="1" id="KW-0343">GTPase activation</keyword>
<feature type="region of interest" description="Disordered" evidence="6">
    <location>
        <begin position="700"/>
        <end position="724"/>
    </location>
</feature>
<evidence type="ECO:0000259" key="7">
    <source>
        <dbReference type="PROSITE" id="PS50023"/>
    </source>
</evidence>
<evidence type="ECO:0000313" key="10">
    <source>
        <dbReference type="EMBL" id="GAA5816021.1"/>
    </source>
</evidence>